<dbReference type="GO" id="GO:0051959">
    <property type="term" value="F:dynein light intermediate chain binding"/>
    <property type="evidence" value="ECO:0007669"/>
    <property type="project" value="InterPro"/>
</dbReference>
<dbReference type="GO" id="GO:0036126">
    <property type="term" value="C:sperm flagellum"/>
    <property type="evidence" value="ECO:0007669"/>
    <property type="project" value="TreeGrafter"/>
</dbReference>
<dbReference type="InterPro" id="IPR026983">
    <property type="entry name" value="DHC"/>
</dbReference>
<evidence type="ECO:0000313" key="2">
    <source>
        <dbReference type="Proteomes" id="UP000001075"/>
    </source>
</evidence>
<dbReference type="GO" id="GO:0045505">
    <property type="term" value="F:dynein intermediate chain binding"/>
    <property type="evidence" value="ECO:0007669"/>
    <property type="project" value="InterPro"/>
</dbReference>
<dbReference type="GO" id="GO:0030317">
    <property type="term" value="P:flagellated sperm motility"/>
    <property type="evidence" value="ECO:0007669"/>
    <property type="project" value="TreeGrafter"/>
</dbReference>
<dbReference type="InterPro" id="IPR027417">
    <property type="entry name" value="P-loop_NTPase"/>
</dbReference>
<evidence type="ECO:0000313" key="1">
    <source>
        <dbReference type="EMBL" id="EGW13692.1"/>
    </source>
</evidence>
<dbReference type="PANTHER" id="PTHR10676">
    <property type="entry name" value="DYNEIN HEAVY CHAIN FAMILY PROTEIN"/>
    <property type="match status" value="1"/>
</dbReference>
<dbReference type="GO" id="GO:0036156">
    <property type="term" value="C:inner dynein arm"/>
    <property type="evidence" value="ECO:0007669"/>
    <property type="project" value="TreeGrafter"/>
</dbReference>
<proteinExistence type="predicted"/>
<dbReference type="Gene3D" id="3.40.50.300">
    <property type="entry name" value="P-loop containing nucleotide triphosphate hydrolases"/>
    <property type="match status" value="1"/>
</dbReference>
<accession>G3IDF2</accession>
<dbReference type="GO" id="GO:0008569">
    <property type="term" value="F:minus-end-directed microtubule motor activity"/>
    <property type="evidence" value="ECO:0007669"/>
    <property type="project" value="TreeGrafter"/>
</dbReference>
<dbReference type="InParanoid" id="G3IDF2"/>
<name>G3IDF2_CRIGR</name>
<dbReference type="EMBL" id="JH002047">
    <property type="protein sequence ID" value="EGW13692.1"/>
    <property type="molecule type" value="Genomic_DNA"/>
</dbReference>
<dbReference type="STRING" id="10029.G3IDF2"/>
<reference evidence="2" key="1">
    <citation type="journal article" date="2011" name="Nat. Biotechnol.">
        <title>The genomic sequence of the Chinese hamster ovary (CHO)-K1 cell line.</title>
        <authorList>
            <person name="Xu X."/>
            <person name="Nagarajan H."/>
            <person name="Lewis N.E."/>
            <person name="Pan S."/>
            <person name="Cai Z."/>
            <person name="Liu X."/>
            <person name="Chen W."/>
            <person name="Xie M."/>
            <person name="Wang W."/>
            <person name="Hammond S."/>
            <person name="Andersen M.R."/>
            <person name="Neff N."/>
            <person name="Passarelli B."/>
            <person name="Koh W."/>
            <person name="Fan H.C."/>
            <person name="Wang J."/>
            <person name="Gui Y."/>
            <person name="Lee K.H."/>
            <person name="Betenbaugh M.J."/>
            <person name="Quake S.R."/>
            <person name="Famili I."/>
            <person name="Palsson B.O."/>
            <person name="Wang J."/>
        </authorList>
    </citation>
    <scope>NUCLEOTIDE SEQUENCE [LARGE SCALE GENOMIC DNA]</scope>
    <source>
        <strain evidence="2">CHO K1 cell line</strain>
    </source>
</reference>
<protein>
    <submittedName>
        <fullName evidence="1">Uncharacterized protein</fullName>
    </submittedName>
</protein>
<organism evidence="1 2">
    <name type="scientific">Cricetulus griseus</name>
    <name type="common">Chinese hamster</name>
    <name type="synonym">Cricetulus barabensis griseus</name>
    <dbReference type="NCBI Taxonomy" id="10029"/>
    <lineage>
        <taxon>Eukaryota</taxon>
        <taxon>Metazoa</taxon>
        <taxon>Chordata</taxon>
        <taxon>Craniata</taxon>
        <taxon>Vertebrata</taxon>
        <taxon>Euteleostomi</taxon>
        <taxon>Mammalia</taxon>
        <taxon>Eutheria</taxon>
        <taxon>Euarchontoglires</taxon>
        <taxon>Glires</taxon>
        <taxon>Rodentia</taxon>
        <taxon>Myomorpha</taxon>
        <taxon>Muroidea</taxon>
        <taxon>Cricetidae</taxon>
        <taxon>Cricetinae</taxon>
        <taxon>Cricetulus</taxon>
    </lineage>
</organism>
<gene>
    <name evidence="1" type="ORF">I79_021730</name>
</gene>
<dbReference type="PANTHER" id="PTHR10676:SF359">
    <property type="entry name" value="DYNEIN HEAVY CHAIN DOMAIN-CONTAINING PROTEIN 1"/>
    <property type="match status" value="1"/>
</dbReference>
<dbReference type="AlphaFoldDB" id="G3IDF2"/>
<sequence length="162" mass="17475">MPTCSHTLVLPKLQEYITCSLKTISLELIFGLISVLSGTATVSPDPILQTERLLYVVDLLLSNGQPVLLAGEIATGKSAFVEVLVEPNHPSIHSPIHSALSSTHFRHLLSRGIPGQTQAGTYLGHHQESKGSLLFLMEDLHLAASGEELGRRNEGKATVILH</sequence>
<dbReference type="Proteomes" id="UP000001075">
    <property type="component" value="Unassembled WGS sequence"/>
</dbReference>